<accession>A0A2W7Q039</accession>
<reference evidence="1" key="1">
    <citation type="submission" date="2018-06" db="EMBL/GenBank/DDBJ databases">
        <title>Genomic Encyclopedia of Type Strains, Phase IV (KMG-V): Genome sequencing to study the core and pangenomes of soil and plant-associated prokaryotes.</title>
        <authorList>
            <person name="Whitman W."/>
        </authorList>
    </citation>
    <scope>NUCLEOTIDE SEQUENCE [LARGE SCALE GENOMIC DNA]</scope>
    <source>
        <strain evidence="1">MLR2-44</strain>
    </source>
</reference>
<proteinExistence type="predicted"/>
<dbReference type="Proteomes" id="UP000249638">
    <property type="component" value="Unassembled WGS sequence"/>
</dbReference>
<evidence type="ECO:0000313" key="2">
    <source>
        <dbReference type="Proteomes" id="UP000249638"/>
    </source>
</evidence>
<protein>
    <submittedName>
        <fullName evidence="1">Uncharacterized protein</fullName>
    </submittedName>
</protein>
<sequence length="128" mass="13453">MESPQITENVDGSTRIKALGHDVTMNADGTVNATTKHGTQVAVGKDGAINVNAVAVSRVEIYDIAEVAAINIVAAPNGGKERQILFNNGATAKVRFNANDKFVSLEGTKLEMGLTLAGVMTLKQEEAK</sequence>
<keyword evidence="2" id="KW-1185">Reference proteome</keyword>
<name>A0A2W7Q039_9BURK</name>
<comment type="caution">
    <text evidence="1">The sequence shown here is derived from an EMBL/GenBank/DDBJ whole genome shotgun (WGS) entry which is preliminary data.</text>
</comment>
<dbReference type="EMBL" id="QKZN01000002">
    <property type="protein sequence ID" value="PZX32045.1"/>
    <property type="molecule type" value="Genomic_DNA"/>
</dbReference>
<evidence type="ECO:0000313" key="1">
    <source>
        <dbReference type="EMBL" id="PZX32045.1"/>
    </source>
</evidence>
<gene>
    <name evidence="1" type="ORF">C7416_102205</name>
</gene>
<organism evidence="1 2">
    <name type="scientific">Cupriavidus phytorum</name>
    <dbReference type="NCBI Taxonomy" id="3024399"/>
    <lineage>
        <taxon>Bacteria</taxon>
        <taxon>Pseudomonadati</taxon>
        <taxon>Pseudomonadota</taxon>
        <taxon>Betaproteobacteria</taxon>
        <taxon>Burkholderiales</taxon>
        <taxon>Burkholderiaceae</taxon>
        <taxon>Cupriavidus</taxon>
    </lineage>
</organism>
<dbReference type="AlphaFoldDB" id="A0A2W7Q039"/>